<dbReference type="GO" id="GO:0016787">
    <property type="term" value="F:hydrolase activity"/>
    <property type="evidence" value="ECO:0007669"/>
    <property type="project" value="UniProtKB-KW"/>
</dbReference>
<comment type="caution">
    <text evidence="3">The sequence shown here is derived from an EMBL/GenBank/DDBJ whole genome shotgun (WGS) entry which is preliminary data.</text>
</comment>
<evidence type="ECO:0000313" key="4">
    <source>
        <dbReference type="Proteomes" id="UP000247409"/>
    </source>
</evidence>
<protein>
    <recommendedName>
        <fullName evidence="2">BD-FAE-like domain-containing protein</fullName>
    </recommendedName>
</protein>
<dbReference type="AlphaFoldDB" id="A0A2V3IT88"/>
<dbReference type="Pfam" id="PF20434">
    <property type="entry name" value="BD-FAE"/>
    <property type="match status" value="1"/>
</dbReference>
<dbReference type="Proteomes" id="UP000247409">
    <property type="component" value="Unassembled WGS sequence"/>
</dbReference>
<dbReference type="PANTHER" id="PTHR48081">
    <property type="entry name" value="AB HYDROLASE SUPERFAMILY PROTEIN C4A8.06C"/>
    <property type="match status" value="1"/>
</dbReference>
<evidence type="ECO:0000259" key="2">
    <source>
        <dbReference type="Pfam" id="PF20434"/>
    </source>
</evidence>
<keyword evidence="4" id="KW-1185">Reference proteome</keyword>
<gene>
    <name evidence="3" type="ORF">BWQ96_04856</name>
</gene>
<reference evidence="3 4" key="1">
    <citation type="journal article" date="2018" name="Mol. Biol. Evol.">
        <title>Analysis of the draft genome of the red seaweed Gracilariopsis chorda provides insights into genome size evolution in Rhodophyta.</title>
        <authorList>
            <person name="Lee J."/>
            <person name="Yang E.C."/>
            <person name="Graf L."/>
            <person name="Yang J.H."/>
            <person name="Qiu H."/>
            <person name="Zel Zion U."/>
            <person name="Chan C.X."/>
            <person name="Stephens T.G."/>
            <person name="Weber A.P.M."/>
            <person name="Boo G.H."/>
            <person name="Boo S.M."/>
            <person name="Kim K.M."/>
            <person name="Shin Y."/>
            <person name="Jung M."/>
            <person name="Lee S.J."/>
            <person name="Yim H.S."/>
            <person name="Lee J.H."/>
            <person name="Bhattacharya D."/>
            <person name="Yoon H.S."/>
        </authorList>
    </citation>
    <scope>NUCLEOTIDE SEQUENCE [LARGE SCALE GENOMIC DNA]</scope>
    <source>
        <strain evidence="3 4">SKKU-2015</strain>
        <tissue evidence="3">Whole body</tissue>
    </source>
</reference>
<name>A0A2V3IT88_9FLOR</name>
<evidence type="ECO:0000313" key="3">
    <source>
        <dbReference type="EMBL" id="PXF45336.1"/>
    </source>
</evidence>
<dbReference type="EMBL" id="NBIV01000062">
    <property type="protein sequence ID" value="PXF45336.1"/>
    <property type="molecule type" value="Genomic_DNA"/>
</dbReference>
<dbReference type="InterPro" id="IPR050300">
    <property type="entry name" value="GDXG_lipolytic_enzyme"/>
</dbReference>
<dbReference type="InterPro" id="IPR049492">
    <property type="entry name" value="BD-FAE-like_dom"/>
</dbReference>
<accession>A0A2V3IT88</accession>
<evidence type="ECO:0000256" key="1">
    <source>
        <dbReference type="ARBA" id="ARBA00022801"/>
    </source>
</evidence>
<keyword evidence="1" id="KW-0378">Hydrolase</keyword>
<dbReference type="InterPro" id="IPR029058">
    <property type="entry name" value="AB_hydrolase_fold"/>
</dbReference>
<dbReference type="SUPFAM" id="SSF53474">
    <property type="entry name" value="alpha/beta-Hydrolases"/>
    <property type="match status" value="1"/>
</dbReference>
<sequence>MATQNRPTNLSYGVSPSQFIYIHYPTATNVPCPLVFFIHGGFWKSRYGIDPPTAACETIAPDLQQHGFICAEIEYRRSEDSPWGWPHTNHDVLTAYKTVLDHASHSVRTSKVIVVGHSAGGTLALWLGAQLVKEHFPVLPAYIYALAPVADLRMAVRMRLSDDGDAVQRYMHGTPKHIPGEYDKACPTALATHLACLNIRLVAGSADTDVPPSLAKRLCNCVRDAAVFEDRARGSLVLDVFTRAAHYDMVNAGSAVWTQLRDSMKRIP</sequence>
<dbReference type="Gene3D" id="3.40.50.1820">
    <property type="entry name" value="alpha/beta hydrolase"/>
    <property type="match status" value="1"/>
</dbReference>
<feature type="domain" description="BD-FAE-like" evidence="2">
    <location>
        <begin position="22"/>
        <end position="132"/>
    </location>
</feature>
<organism evidence="3 4">
    <name type="scientific">Gracilariopsis chorda</name>
    <dbReference type="NCBI Taxonomy" id="448386"/>
    <lineage>
        <taxon>Eukaryota</taxon>
        <taxon>Rhodophyta</taxon>
        <taxon>Florideophyceae</taxon>
        <taxon>Rhodymeniophycidae</taxon>
        <taxon>Gracilariales</taxon>
        <taxon>Gracilariaceae</taxon>
        <taxon>Gracilariopsis</taxon>
    </lineage>
</organism>
<proteinExistence type="predicted"/>
<dbReference type="OrthoDB" id="408631at2759"/>